<evidence type="ECO:0000256" key="1">
    <source>
        <dbReference type="SAM" id="MobiDB-lite"/>
    </source>
</evidence>
<reference evidence="3" key="1">
    <citation type="journal article" date="2019" name="Int. J. Syst. Evol. Microbiol.">
        <title>The Global Catalogue of Microorganisms (GCM) 10K type strain sequencing project: providing services to taxonomists for standard genome sequencing and annotation.</title>
        <authorList>
            <consortium name="The Broad Institute Genomics Platform"/>
            <consortium name="The Broad Institute Genome Sequencing Center for Infectious Disease"/>
            <person name="Wu L."/>
            <person name="Ma J."/>
        </authorList>
    </citation>
    <scope>NUCLEOTIDE SEQUENCE [LARGE SCALE GENOMIC DNA]</scope>
    <source>
        <strain evidence="3">JCM 14559</strain>
    </source>
</reference>
<accession>A0ABP5J900</accession>
<name>A0ABP5J900_9ACTN</name>
<sequence>MAFRASGSTPPGPGGPGGSSSREQQARERTVPGTASARDSGIEEGGIEEGGDEGRGGSDRPGRLSRTAAPGYAVAASGTWFDEEDDRRLPAGDTHARERGTDQTRCGPSLRRSRLLGFPQIARA</sequence>
<feature type="region of interest" description="Disordered" evidence="1">
    <location>
        <begin position="1"/>
        <end position="109"/>
    </location>
</feature>
<dbReference type="Proteomes" id="UP001500897">
    <property type="component" value="Unassembled WGS sequence"/>
</dbReference>
<feature type="compositionally biased region" description="Basic and acidic residues" evidence="1">
    <location>
        <begin position="86"/>
        <end position="102"/>
    </location>
</feature>
<feature type="compositionally biased region" description="Basic and acidic residues" evidence="1">
    <location>
        <begin position="52"/>
        <end position="62"/>
    </location>
</feature>
<proteinExistence type="predicted"/>
<organism evidence="2 3">
    <name type="scientific">Kitasatospora saccharophila</name>
    <dbReference type="NCBI Taxonomy" id="407973"/>
    <lineage>
        <taxon>Bacteria</taxon>
        <taxon>Bacillati</taxon>
        <taxon>Actinomycetota</taxon>
        <taxon>Actinomycetes</taxon>
        <taxon>Kitasatosporales</taxon>
        <taxon>Streptomycetaceae</taxon>
        <taxon>Kitasatospora</taxon>
    </lineage>
</organism>
<dbReference type="RefSeq" id="WP_344556056.1">
    <property type="nucleotide sequence ID" value="NZ_BAAANS010000045.1"/>
</dbReference>
<evidence type="ECO:0000313" key="3">
    <source>
        <dbReference type="Proteomes" id="UP001500897"/>
    </source>
</evidence>
<comment type="caution">
    <text evidence="2">The sequence shown here is derived from an EMBL/GenBank/DDBJ whole genome shotgun (WGS) entry which is preliminary data.</text>
</comment>
<dbReference type="EMBL" id="BAAANS010000045">
    <property type="protein sequence ID" value="GAA2113404.1"/>
    <property type="molecule type" value="Genomic_DNA"/>
</dbReference>
<keyword evidence="3" id="KW-1185">Reference proteome</keyword>
<protein>
    <submittedName>
        <fullName evidence="2">Uncharacterized protein</fullName>
    </submittedName>
</protein>
<evidence type="ECO:0000313" key="2">
    <source>
        <dbReference type="EMBL" id="GAA2113404.1"/>
    </source>
</evidence>
<gene>
    <name evidence="2" type="ORF">GCM10009759_56970</name>
</gene>